<gene>
    <name evidence="3" type="ORF">ACFFN0_10875</name>
</gene>
<dbReference type="RefSeq" id="WP_075957435.1">
    <property type="nucleotide sequence ID" value="NZ_JBHMAX010000019.1"/>
</dbReference>
<evidence type="ECO:0008006" key="5">
    <source>
        <dbReference type="Google" id="ProtNLM"/>
    </source>
</evidence>
<feature type="compositionally biased region" description="Low complexity" evidence="1">
    <location>
        <begin position="1"/>
        <end position="14"/>
    </location>
</feature>
<feature type="transmembrane region" description="Helical" evidence="2">
    <location>
        <begin position="70"/>
        <end position="90"/>
    </location>
</feature>
<proteinExistence type="predicted"/>
<keyword evidence="2" id="KW-1133">Transmembrane helix</keyword>
<organism evidence="3 4">
    <name type="scientific">Ornithinimicrobium kibberense</name>
    <dbReference type="NCBI Taxonomy" id="282060"/>
    <lineage>
        <taxon>Bacteria</taxon>
        <taxon>Bacillati</taxon>
        <taxon>Actinomycetota</taxon>
        <taxon>Actinomycetes</taxon>
        <taxon>Micrococcales</taxon>
        <taxon>Ornithinimicrobiaceae</taxon>
        <taxon>Ornithinimicrobium</taxon>
    </lineage>
</organism>
<evidence type="ECO:0000256" key="1">
    <source>
        <dbReference type="SAM" id="MobiDB-lite"/>
    </source>
</evidence>
<feature type="region of interest" description="Disordered" evidence="1">
    <location>
        <begin position="1"/>
        <end position="30"/>
    </location>
</feature>
<accession>A0ABV5V3Z2</accession>
<comment type="caution">
    <text evidence="3">The sequence shown here is derived from an EMBL/GenBank/DDBJ whole genome shotgun (WGS) entry which is preliminary data.</text>
</comment>
<feature type="transmembrane region" description="Helical" evidence="2">
    <location>
        <begin position="46"/>
        <end position="64"/>
    </location>
</feature>
<keyword evidence="4" id="KW-1185">Reference proteome</keyword>
<dbReference type="Proteomes" id="UP001589613">
    <property type="component" value="Unassembled WGS sequence"/>
</dbReference>
<keyword evidence="2" id="KW-0812">Transmembrane</keyword>
<evidence type="ECO:0000313" key="4">
    <source>
        <dbReference type="Proteomes" id="UP001589613"/>
    </source>
</evidence>
<name>A0ABV5V3Z2_9MICO</name>
<evidence type="ECO:0000256" key="2">
    <source>
        <dbReference type="SAM" id="Phobius"/>
    </source>
</evidence>
<sequence>MTDPGTPGPDAGRPGDPPRPSIPSPHGGTEREVVGMARQTDLGNAVLAYLLAGPVGFGALGWVLDLLLGTWFLLPVGVLGGMVLSMYVIWLRYGRS</sequence>
<keyword evidence="2" id="KW-0472">Membrane</keyword>
<protein>
    <recommendedName>
        <fullName evidence="5">F0F1-ATPase subunit (Ca2+/Mg2+ transporter)</fullName>
    </recommendedName>
</protein>
<reference evidence="3 4" key="1">
    <citation type="submission" date="2024-09" db="EMBL/GenBank/DDBJ databases">
        <authorList>
            <person name="Sun Q."/>
            <person name="Mori K."/>
        </authorList>
    </citation>
    <scope>NUCLEOTIDE SEQUENCE [LARGE SCALE GENOMIC DNA]</scope>
    <source>
        <strain evidence="3 4">JCM 12763</strain>
    </source>
</reference>
<evidence type="ECO:0000313" key="3">
    <source>
        <dbReference type="EMBL" id="MFB9732545.1"/>
    </source>
</evidence>
<dbReference type="EMBL" id="JBHMAX010000019">
    <property type="protein sequence ID" value="MFB9732545.1"/>
    <property type="molecule type" value="Genomic_DNA"/>
</dbReference>